<comment type="caution">
    <text evidence="6">The sequence shown here is derived from an EMBL/GenBank/DDBJ whole genome shotgun (WGS) entry which is preliminary data.</text>
</comment>
<feature type="compositionally biased region" description="Polar residues" evidence="5">
    <location>
        <begin position="40"/>
        <end position="50"/>
    </location>
</feature>
<evidence type="ECO:0000256" key="4">
    <source>
        <dbReference type="PROSITE-ProRule" id="PRU00221"/>
    </source>
</evidence>
<dbReference type="PROSITE" id="PS00678">
    <property type="entry name" value="WD_REPEATS_1"/>
    <property type="match status" value="1"/>
</dbReference>
<dbReference type="InterPro" id="IPR001680">
    <property type="entry name" value="WD40_rpt"/>
</dbReference>
<evidence type="ECO:0000313" key="6">
    <source>
        <dbReference type="EMBL" id="KAJ8304267.1"/>
    </source>
</evidence>
<proteinExistence type="inferred from homology"/>
<dbReference type="InterPro" id="IPR019775">
    <property type="entry name" value="WD40_repeat_CS"/>
</dbReference>
<dbReference type="InterPro" id="IPR015943">
    <property type="entry name" value="WD40/YVTN_repeat-like_dom_sf"/>
</dbReference>
<evidence type="ECO:0000256" key="3">
    <source>
        <dbReference type="ARBA" id="ARBA00022737"/>
    </source>
</evidence>
<dbReference type="SUPFAM" id="SSF50978">
    <property type="entry name" value="WD40 repeat-like"/>
    <property type="match status" value="1"/>
</dbReference>
<accession>A0ABQ9EG47</accession>
<comment type="similarity">
    <text evidence="1">Belongs to the WD repeat Groucho/TLE family.</text>
</comment>
<sequence>MVVDVGEDSATPMNGDLSPREKPSNKELPKKQEERISPRSDASSHGSNASNKHREYYYGSSMAGAYPPFMPPGHALSAEIPSSYSNGMLHNNISPGALNSYHRTSLFDPHAAHMRPSIGNIPGGKPAYSFHVSADGQMQPVPFPPDALIGPGIPRHARQINTLNHGEVVCAVTISNPTRHVYTGGKGCVKVWDISQPGNKSPISQLDCLGHTDGASCIDISPDGTKLWTGGLDNTVRSWDLRESKESSSVLSCDISTDDKYIVTGSGDKKATLYEVIF</sequence>
<dbReference type="Proteomes" id="UP001217089">
    <property type="component" value="Unassembled WGS sequence"/>
</dbReference>
<feature type="region of interest" description="Disordered" evidence="5">
    <location>
        <begin position="1"/>
        <end position="52"/>
    </location>
</feature>
<dbReference type="PROSITE" id="PS50294">
    <property type="entry name" value="WD_REPEATS_REGION"/>
    <property type="match status" value="1"/>
</dbReference>
<dbReference type="EMBL" id="JARBDR010000903">
    <property type="protein sequence ID" value="KAJ8304267.1"/>
    <property type="molecule type" value="Genomic_DNA"/>
</dbReference>
<gene>
    <name evidence="6" type="ORF">KUTeg_017850</name>
</gene>
<dbReference type="PROSITE" id="PS50082">
    <property type="entry name" value="WD_REPEATS_2"/>
    <property type="match status" value="1"/>
</dbReference>
<keyword evidence="7" id="KW-1185">Reference proteome</keyword>
<dbReference type="Pfam" id="PF00400">
    <property type="entry name" value="WD40"/>
    <property type="match status" value="3"/>
</dbReference>
<evidence type="ECO:0000256" key="5">
    <source>
        <dbReference type="SAM" id="MobiDB-lite"/>
    </source>
</evidence>
<keyword evidence="3" id="KW-0677">Repeat</keyword>
<dbReference type="InterPro" id="IPR036322">
    <property type="entry name" value="WD40_repeat_dom_sf"/>
</dbReference>
<dbReference type="PANTHER" id="PTHR10814:SF21">
    <property type="entry name" value="PROTEIN GROUCHO"/>
    <property type="match status" value="1"/>
</dbReference>
<reference evidence="6 7" key="1">
    <citation type="submission" date="2022-12" db="EMBL/GenBank/DDBJ databases">
        <title>Chromosome-level genome of Tegillarca granosa.</title>
        <authorList>
            <person name="Kim J."/>
        </authorList>
    </citation>
    <scope>NUCLEOTIDE SEQUENCE [LARGE SCALE GENOMIC DNA]</scope>
    <source>
        <strain evidence="6">Teg-2019</strain>
        <tissue evidence="6">Adductor muscle</tissue>
    </source>
</reference>
<feature type="repeat" description="WD" evidence="4">
    <location>
        <begin position="208"/>
        <end position="249"/>
    </location>
</feature>
<name>A0ABQ9EG47_TEGGR</name>
<dbReference type="PRINTS" id="PR01850">
    <property type="entry name" value="GROUCHOFAMLY"/>
</dbReference>
<evidence type="ECO:0000256" key="2">
    <source>
        <dbReference type="ARBA" id="ARBA00022574"/>
    </source>
</evidence>
<dbReference type="Gene3D" id="2.130.10.10">
    <property type="entry name" value="YVTN repeat-like/Quinoprotein amine dehydrogenase"/>
    <property type="match status" value="2"/>
</dbReference>
<evidence type="ECO:0000313" key="7">
    <source>
        <dbReference type="Proteomes" id="UP001217089"/>
    </source>
</evidence>
<feature type="compositionally biased region" description="Basic and acidic residues" evidence="5">
    <location>
        <begin position="18"/>
        <end position="38"/>
    </location>
</feature>
<protein>
    <submittedName>
        <fullName evidence="6">Uncharacterized protein</fullName>
    </submittedName>
</protein>
<dbReference type="SMART" id="SM00320">
    <property type="entry name" value="WD40"/>
    <property type="match status" value="3"/>
</dbReference>
<organism evidence="6 7">
    <name type="scientific">Tegillarca granosa</name>
    <name type="common">Malaysian cockle</name>
    <name type="synonym">Anadara granosa</name>
    <dbReference type="NCBI Taxonomy" id="220873"/>
    <lineage>
        <taxon>Eukaryota</taxon>
        <taxon>Metazoa</taxon>
        <taxon>Spiralia</taxon>
        <taxon>Lophotrochozoa</taxon>
        <taxon>Mollusca</taxon>
        <taxon>Bivalvia</taxon>
        <taxon>Autobranchia</taxon>
        <taxon>Pteriomorphia</taxon>
        <taxon>Arcoida</taxon>
        <taxon>Arcoidea</taxon>
        <taxon>Arcidae</taxon>
        <taxon>Tegillarca</taxon>
    </lineage>
</organism>
<dbReference type="PANTHER" id="PTHR10814">
    <property type="entry name" value="TRANSDUCIN-LIKE ENHANCER PROTEIN"/>
    <property type="match status" value="1"/>
</dbReference>
<evidence type="ECO:0000256" key="1">
    <source>
        <dbReference type="ARBA" id="ARBA00005969"/>
    </source>
</evidence>
<dbReference type="InterPro" id="IPR009146">
    <property type="entry name" value="Groucho_enhance"/>
</dbReference>
<keyword evidence="2 4" id="KW-0853">WD repeat</keyword>